<organism evidence="1 2">
    <name type="scientific">Flavobacterium taihuense</name>
    <dbReference type="NCBI Taxonomy" id="2857508"/>
    <lineage>
        <taxon>Bacteria</taxon>
        <taxon>Pseudomonadati</taxon>
        <taxon>Bacteroidota</taxon>
        <taxon>Flavobacteriia</taxon>
        <taxon>Flavobacteriales</taxon>
        <taxon>Flavobacteriaceae</taxon>
        <taxon>Flavobacterium</taxon>
    </lineage>
</organism>
<evidence type="ECO:0000313" key="2">
    <source>
        <dbReference type="Proteomes" id="UP000812031"/>
    </source>
</evidence>
<dbReference type="RefSeq" id="WP_219316529.1">
    <property type="nucleotide sequence ID" value="NZ_JAHWYN010000004.1"/>
</dbReference>
<gene>
    <name evidence="1" type="ORF">KZH69_05920</name>
</gene>
<evidence type="ECO:0000313" key="1">
    <source>
        <dbReference type="EMBL" id="MBW4360017.1"/>
    </source>
</evidence>
<protein>
    <submittedName>
        <fullName evidence="1">Uncharacterized protein</fullName>
    </submittedName>
</protein>
<keyword evidence="2" id="KW-1185">Reference proteome</keyword>
<sequence>MKRIIIISATFLSLNVFGQGRFQSEKEPFLKVVYLNENSVEEKPACFLNGKHIDESVLNTLQPEEVETIKVEKEDVEIDKVKYFGKIIIQTKESYEPIFLSLNQLKSKYTNCKEGVTIFEIDNEVIKADYDKYSVDANFILKITVDKLENSIENFNLNVVKIYTKSEENIKNESQIKIRGSE</sequence>
<dbReference type="EMBL" id="JAHWYN010000004">
    <property type="protein sequence ID" value="MBW4360017.1"/>
    <property type="molecule type" value="Genomic_DNA"/>
</dbReference>
<name>A0ABS6XTM8_9FLAO</name>
<proteinExistence type="predicted"/>
<reference evidence="1 2" key="1">
    <citation type="submission" date="2021-07" db="EMBL/GenBank/DDBJ databases">
        <title>Flavobacterium sp. nov. isolated from sediment on the Taihu Lake.</title>
        <authorList>
            <person name="Qu J.-H."/>
        </authorList>
    </citation>
    <scope>NUCLEOTIDE SEQUENCE [LARGE SCALE GENOMIC DNA]</scope>
    <source>
        <strain evidence="1 2">NAS39</strain>
    </source>
</reference>
<accession>A0ABS6XTM8</accession>
<comment type="caution">
    <text evidence="1">The sequence shown here is derived from an EMBL/GenBank/DDBJ whole genome shotgun (WGS) entry which is preliminary data.</text>
</comment>
<dbReference type="Proteomes" id="UP000812031">
    <property type="component" value="Unassembled WGS sequence"/>
</dbReference>